<feature type="region of interest" description="Disordered" evidence="1">
    <location>
        <begin position="426"/>
        <end position="536"/>
    </location>
</feature>
<keyword evidence="3" id="KW-1185">Reference proteome</keyword>
<dbReference type="STRING" id="946122.A0A0C2WVB1"/>
<proteinExistence type="predicted"/>
<feature type="compositionally biased region" description="Basic residues" evidence="1">
    <location>
        <begin position="208"/>
        <end position="219"/>
    </location>
</feature>
<feature type="region of interest" description="Disordered" evidence="1">
    <location>
        <begin position="556"/>
        <end position="584"/>
    </location>
</feature>
<feature type="compositionally biased region" description="Pro residues" evidence="1">
    <location>
        <begin position="53"/>
        <end position="65"/>
    </location>
</feature>
<dbReference type="Proteomes" id="UP000054549">
    <property type="component" value="Unassembled WGS sequence"/>
</dbReference>
<feature type="region of interest" description="Disordered" evidence="1">
    <location>
        <begin position="174"/>
        <end position="196"/>
    </location>
</feature>
<dbReference type="OrthoDB" id="2507647at2759"/>
<feature type="region of interest" description="Disordered" evidence="1">
    <location>
        <begin position="329"/>
        <end position="357"/>
    </location>
</feature>
<accession>A0A0C2WVB1</accession>
<gene>
    <name evidence="2" type="ORF">M378DRAFT_10587</name>
</gene>
<feature type="compositionally biased region" description="Low complexity" evidence="1">
    <location>
        <begin position="507"/>
        <end position="524"/>
    </location>
</feature>
<feature type="region of interest" description="Disordered" evidence="1">
    <location>
        <begin position="254"/>
        <end position="284"/>
    </location>
</feature>
<feature type="compositionally biased region" description="Pro residues" evidence="1">
    <location>
        <begin position="111"/>
        <end position="126"/>
    </location>
</feature>
<name>A0A0C2WVB1_AMAMK</name>
<evidence type="ECO:0000313" key="3">
    <source>
        <dbReference type="Proteomes" id="UP000054549"/>
    </source>
</evidence>
<dbReference type="HOGENOM" id="CLU_016306_0_0_1"/>
<dbReference type="InParanoid" id="A0A0C2WVB1"/>
<evidence type="ECO:0000313" key="2">
    <source>
        <dbReference type="EMBL" id="KIL65707.1"/>
    </source>
</evidence>
<dbReference type="AlphaFoldDB" id="A0A0C2WVB1"/>
<feature type="compositionally biased region" description="Basic residues" evidence="1">
    <location>
        <begin position="263"/>
        <end position="278"/>
    </location>
</feature>
<feature type="region of interest" description="Disordered" evidence="1">
    <location>
        <begin position="1"/>
        <end position="29"/>
    </location>
</feature>
<feature type="compositionally biased region" description="Basic residues" evidence="1">
    <location>
        <begin position="450"/>
        <end position="467"/>
    </location>
</feature>
<feature type="region of interest" description="Disordered" evidence="1">
    <location>
        <begin position="42"/>
        <end position="65"/>
    </location>
</feature>
<feature type="region of interest" description="Disordered" evidence="1">
    <location>
        <begin position="203"/>
        <end position="222"/>
    </location>
</feature>
<sequence length="604" mass="66353">MAAMVERPLSAMSTTDMDPVVAQQRRRRESVEIIDVDLLDDDVASRHASVQPFPTPPPPPPPVPRPRIRQTMTAAVMEPEMIFVLDSEEDEEEEVIRGTSNGRQARSRLISPPPPHAHRPSPVPPVPPVPSRYAGHTSLPMRPPVRAIARPFDFEADHHPRYPIPATANHRRRIGSPPLHASAQSHHVPSMGLGGALISSYRDSQHQNAHHHHHNHRHSQPGLLARAGAAASGFANRLSRNLAHYRNWGSGDNGPAGHFGGGSHRHHRHHDHHHNHHHLPPDTRDDDALARLLVETEMQELFGRHLLRHFVRDQQPQSMTYQPAYTHPRPADPGFTHDFGAEPTPTSTHRRRHSGPIVIDDDEMEVGSSSAARRASSPVSIKSTNVLVCARCLEPLVLSAGLLGEDAERRRVWGLRCGHLIDGKCLKEIGQPSGDASDEEGTTKTEVKSRGKARRASPAKGKGKGKAKAVDEEPEAETETPERSVGTGAAIASSPPDNSIRSRLRSSRTSSTLSITASPTSPASTRRKRTRKPKIEGEYRYLCPVVGCGSIHVSVKADGEWRSERDEDRKKPGGRRSIKFPHDLVADEEGGVDVRGRGAIPVFV</sequence>
<dbReference type="EMBL" id="KN818240">
    <property type="protein sequence ID" value="KIL65707.1"/>
    <property type="molecule type" value="Genomic_DNA"/>
</dbReference>
<organism evidence="2 3">
    <name type="scientific">Amanita muscaria (strain Koide BX008)</name>
    <dbReference type="NCBI Taxonomy" id="946122"/>
    <lineage>
        <taxon>Eukaryota</taxon>
        <taxon>Fungi</taxon>
        <taxon>Dikarya</taxon>
        <taxon>Basidiomycota</taxon>
        <taxon>Agaricomycotina</taxon>
        <taxon>Agaricomycetes</taxon>
        <taxon>Agaricomycetidae</taxon>
        <taxon>Agaricales</taxon>
        <taxon>Pluteineae</taxon>
        <taxon>Amanitaceae</taxon>
        <taxon>Amanita</taxon>
    </lineage>
</organism>
<reference evidence="2 3" key="1">
    <citation type="submission" date="2014-04" db="EMBL/GenBank/DDBJ databases">
        <title>Evolutionary Origins and Diversification of the Mycorrhizal Mutualists.</title>
        <authorList>
            <consortium name="DOE Joint Genome Institute"/>
            <consortium name="Mycorrhizal Genomics Consortium"/>
            <person name="Kohler A."/>
            <person name="Kuo A."/>
            <person name="Nagy L.G."/>
            <person name="Floudas D."/>
            <person name="Copeland A."/>
            <person name="Barry K.W."/>
            <person name="Cichocki N."/>
            <person name="Veneault-Fourrey C."/>
            <person name="LaButti K."/>
            <person name="Lindquist E.A."/>
            <person name="Lipzen A."/>
            <person name="Lundell T."/>
            <person name="Morin E."/>
            <person name="Murat C."/>
            <person name="Riley R."/>
            <person name="Ohm R."/>
            <person name="Sun H."/>
            <person name="Tunlid A."/>
            <person name="Henrissat B."/>
            <person name="Grigoriev I.V."/>
            <person name="Hibbett D.S."/>
            <person name="Martin F."/>
        </authorList>
    </citation>
    <scope>NUCLEOTIDE SEQUENCE [LARGE SCALE GENOMIC DNA]</scope>
    <source>
        <strain evidence="2 3">Koide BX008</strain>
    </source>
</reference>
<protein>
    <submittedName>
        <fullName evidence="2">Uncharacterized protein</fullName>
    </submittedName>
</protein>
<feature type="region of interest" description="Disordered" evidence="1">
    <location>
        <begin position="88"/>
        <end position="126"/>
    </location>
</feature>
<evidence type="ECO:0000256" key="1">
    <source>
        <dbReference type="SAM" id="MobiDB-lite"/>
    </source>
</evidence>
<feature type="compositionally biased region" description="Basic and acidic residues" evidence="1">
    <location>
        <begin position="556"/>
        <end position="571"/>
    </location>
</feature>